<sequence>MQAFTFLRATDARQAIDAGARSPTAQQGASVRFVAGGTTLLDLMKLNVETPAQVVDINRLPLADIERLPDGGLKIGALVRNADLANHADVKRDYAVLSEALLAGASAQLRNMATTGGNLLQRTRCMYFRDEHMPCNKREPGSGCPAIDGANRSLAILGTSEHCIATNPSDMNVALAALEARIVIQGTGGERTVPIADFFLLPGDTPQHETVMQPGDLITHVLLPPPTRGARSHYLKLRDRASYEFALASAAVVLSTDSGRITHARVALGGVGTRPWRSLEAEQALLGQMAEPATFASAASAALRDAKPQSENAFKVELARRCLTHALSTVAAA</sequence>
<reference evidence="3 4" key="1">
    <citation type="submission" date="2020-10" db="EMBL/GenBank/DDBJ databases">
        <title>Phylogeny of dyella-like bacteria.</title>
        <authorList>
            <person name="Fu J."/>
        </authorList>
    </citation>
    <scope>NUCLEOTIDE SEQUENCE [LARGE SCALE GENOMIC DNA]</scope>
    <source>
        <strain evidence="3 4">Gsoil3046</strain>
    </source>
</reference>
<dbReference type="Gene3D" id="3.30.43.10">
    <property type="entry name" value="Uridine Diphospho-n-acetylenolpyruvylglucosamine Reductase, domain 2"/>
    <property type="match status" value="1"/>
</dbReference>
<dbReference type="InterPro" id="IPR016169">
    <property type="entry name" value="FAD-bd_PCMH_sub2"/>
</dbReference>
<dbReference type="Proteomes" id="UP001620460">
    <property type="component" value="Unassembled WGS sequence"/>
</dbReference>
<evidence type="ECO:0000256" key="1">
    <source>
        <dbReference type="ARBA" id="ARBA00022827"/>
    </source>
</evidence>
<protein>
    <submittedName>
        <fullName evidence="3">Xanthine dehydrogenase family protein subunit M</fullName>
    </submittedName>
</protein>
<dbReference type="InterPro" id="IPR005107">
    <property type="entry name" value="CO_DH_flav_C"/>
</dbReference>
<evidence type="ECO:0000259" key="2">
    <source>
        <dbReference type="PROSITE" id="PS51387"/>
    </source>
</evidence>
<dbReference type="InterPro" id="IPR036683">
    <property type="entry name" value="CO_DH_flav_C_dom_sf"/>
</dbReference>
<dbReference type="InterPro" id="IPR002346">
    <property type="entry name" value="Mopterin_DH_FAD-bd"/>
</dbReference>
<name>A0ABW8JV68_9GAMM</name>
<dbReference type="PANTHER" id="PTHR42659">
    <property type="entry name" value="XANTHINE DEHYDROGENASE SUBUNIT C-RELATED"/>
    <property type="match status" value="1"/>
</dbReference>
<dbReference type="Gene3D" id="3.30.465.10">
    <property type="match status" value="2"/>
</dbReference>
<keyword evidence="4" id="KW-1185">Reference proteome</keyword>
<organism evidence="3 4">
    <name type="scientific">Dyella ginsengisoli</name>
    <dbReference type="NCBI Taxonomy" id="363848"/>
    <lineage>
        <taxon>Bacteria</taxon>
        <taxon>Pseudomonadati</taxon>
        <taxon>Pseudomonadota</taxon>
        <taxon>Gammaproteobacteria</taxon>
        <taxon>Lysobacterales</taxon>
        <taxon>Rhodanobacteraceae</taxon>
        <taxon>Dyella</taxon>
    </lineage>
</organism>
<keyword evidence="1" id="KW-0274">FAD</keyword>
<dbReference type="PANTHER" id="PTHR42659:SF1">
    <property type="entry name" value="OXIDOREDUCTASE"/>
    <property type="match status" value="1"/>
</dbReference>
<dbReference type="Pfam" id="PF03450">
    <property type="entry name" value="CO_deh_flav_C"/>
    <property type="match status" value="1"/>
</dbReference>
<proteinExistence type="predicted"/>
<dbReference type="EMBL" id="JADIKM010000003">
    <property type="protein sequence ID" value="MFK2905044.1"/>
    <property type="molecule type" value="Genomic_DNA"/>
</dbReference>
<accession>A0ABW8JV68</accession>
<dbReference type="PROSITE" id="PS51387">
    <property type="entry name" value="FAD_PCMH"/>
    <property type="match status" value="1"/>
</dbReference>
<dbReference type="InterPro" id="IPR016166">
    <property type="entry name" value="FAD-bd_PCMH"/>
</dbReference>
<evidence type="ECO:0000313" key="4">
    <source>
        <dbReference type="Proteomes" id="UP001620460"/>
    </source>
</evidence>
<dbReference type="Pfam" id="PF00941">
    <property type="entry name" value="FAD_binding_5"/>
    <property type="match status" value="1"/>
</dbReference>
<dbReference type="Gene3D" id="3.30.390.50">
    <property type="entry name" value="CO dehydrogenase flavoprotein, C-terminal domain"/>
    <property type="match status" value="1"/>
</dbReference>
<keyword evidence="1" id="KW-0285">Flavoprotein</keyword>
<feature type="domain" description="FAD-binding PCMH-type" evidence="2">
    <location>
        <begin position="1"/>
        <end position="228"/>
    </location>
</feature>
<evidence type="ECO:0000313" key="3">
    <source>
        <dbReference type="EMBL" id="MFK2905044.1"/>
    </source>
</evidence>
<dbReference type="RefSeq" id="WP_404634119.1">
    <property type="nucleotide sequence ID" value="NZ_JADIKM010000003.1"/>
</dbReference>
<dbReference type="InterPro" id="IPR016167">
    <property type="entry name" value="FAD-bd_PCMH_sub1"/>
</dbReference>
<dbReference type="SMART" id="SM01092">
    <property type="entry name" value="CO_deh_flav_C"/>
    <property type="match status" value="1"/>
</dbReference>
<dbReference type="SUPFAM" id="SSF55447">
    <property type="entry name" value="CO dehydrogenase flavoprotein C-terminal domain-like"/>
    <property type="match status" value="1"/>
</dbReference>
<dbReference type="InterPro" id="IPR051312">
    <property type="entry name" value="Diverse_Substr_Oxidored"/>
</dbReference>
<dbReference type="InterPro" id="IPR036318">
    <property type="entry name" value="FAD-bd_PCMH-like_sf"/>
</dbReference>
<gene>
    <name evidence="3" type="ORF">ISP17_13865</name>
</gene>
<dbReference type="SUPFAM" id="SSF56176">
    <property type="entry name" value="FAD-binding/transporter-associated domain-like"/>
    <property type="match status" value="1"/>
</dbReference>
<comment type="caution">
    <text evidence="3">The sequence shown here is derived from an EMBL/GenBank/DDBJ whole genome shotgun (WGS) entry which is preliminary data.</text>
</comment>